<reference evidence="2 3" key="1">
    <citation type="journal article" date="2010" name="Int. J. Syst. Evol. Microbiol.">
        <title>Bacillus horneckiae sp. nov., isolated from a spacecraft-assembly clean room.</title>
        <authorList>
            <person name="Vaishampayan P."/>
            <person name="Probst A."/>
            <person name="Krishnamurthi S."/>
            <person name="Ghosh S."/>
            <person name="Osman S."/>
            <person name="McDowall A."/>
            <person name="Ruckmani A."/>
            <person name="Mayilraj S."/>
            <person name="Venkateswaran K."/>
        </authorList>
    </citation>
    <scope>NUCLEOTIDE SEQUENCE [LARGE SCALE GENOMIC DNA]</scope>
    <source>
        <strain evidence="3">1PO1SC</strain>
    </source>
</reference>
<accession>A0A2N0ZH16</accession>
<name>A0A2N0ZH16_9BACI</name>
<gene>
    <name evidence="2" type="ORF">CWS20_11555</name>
</gene>
<dbReference type="RefSeq" id="WP_066193271.1">
    <property type="nucleotide sequence ID" value="NZ_JARMMB010000028.1"/>
</dbReference>
<evidence type="ECO:0008006" key="4">
    <source>
        <dbReference type="Google" id="ProtNLM"/>
    </source>
</evidence>
<evidence type="ECO:0000256" key="1">
    <source>
        <dbReference type="SAM" id="Phobius"/>
    </source>
</evidence>
<evidence type="ECO:0000313" key="3">
    <source>
        <dbReference type="Proteomes" id="UP000233343"/>
    </source>
</evidence>
<keyword evidence="1" id="KW-0812">Transmembrane</keyword>
<sequence>MKTWRVGTFSMGASLLLLGIYLILSQLMGLDITNMLISWWPVILVVLGIEILLYLLFSKQEKPYLKYDILSIFFVGILGTVGIGVALISSTGIVDKVSASMDREHRTHELPAYEQAVSKEVKRVVIETGNNAVTIEGSNAKDVSMFGTYTASSGKNEKLIETSEDYVSSTVKGDTLYLAIKDIPNEAVGMFDQYGMMSPTILVPQNVKLEVVGNHNEITIKPRKLMSDWSIDKSSHLDIQLEENSDVKLVASKINDIVGELKGWKIKKESINEADEEYDYDDSGLIEEATFQLGKGSQEIQINDTSQVQLKIVH</sequence>
<proteinExistence type="predicted"/>
<keyword evidence="1" id="KW-0472">Membrane</keyword>
<comment type="caution">
    <text evidence="2">The sequence shown here is derived from an EMBL/GenBank/DDBJ whole genome shotgun (WGS) entry which is preliminary data.</text>
</comment>
<keyword evidence="1" id="KW-1133">Transmembrane helix</keyword>
<protein>
    <recommendedName>
        <fullName evidence="4">DUF5668 domain-containing protein</fullName>
    </recommendedName>
</protein>
<keyword evidence="3" id="KW-1185">Reference proteome</keyword>
<feature type="transmembrane region" description="Helical" evidence="1">
    <location>
        <begin position="39"/>
        <end position="57"/>
    </location>
</feature>
<organism evidence="2 3">
    <name type="scientific">Cytobacillus horneckiae</name>
    <dbReference type="NCBI Taxonomy" id="549687"/>
    <lineage>
        <taxon>Bacteria</taxon>
        <taxon>Bacillati</taxon>
        <taxon>Bacillota</taxon>
        <taxon>Bacilli</taxon>
        <taxon>Bacillales</taxon>
        <taxon>Bacillaceae</taxon>
        <taxon>Cytobacillus</taxon>
    </lineage>
</organism>
<evidence type="ECO:0000313" key="2">
    <source>
        <dbReference type="EMBL" id="PKG28801.1"/>
    </source>
</evidence>
<dbReference type="EMBL" id="PISD01000023">
    <property type="protein sequence ID" value="PKG28801.1"/>
    <property type="molecule type" value="Genomic_DNA"/>
</dbReference>
<dbReference type="Proteomes" id="UP000233343">
    <property type="component" value="Unassembled WGS sequence"/>
</dbReference>
<dbReference type="AlphaFoldDB" id="A0A2N0ZH16"/>
<feature type="transmembrane region" description="Helical" evidence="1">
    <location>
        <begin position="69"/>
        <end position="88"/>
    </location>
</feature>